<dbReference type="PANTHER" id="PTHR11644:SF2">
    <property type="entry name" value="CYTIDINE DEAMINASE"/>
    <property type="match status" value="1"/>
</dbReference>
<evidence type="ECO:0000256" key="3">
    <source>
        <dbReference type="ARBA" id="ARBA00022801"/>
    </source>
</evidence>
<name>A0ABU2LRJ7_9ACTN</name>
<dbReference type="InterPro" id="IPR002125">
    <property type="entry name" value="CMP_dCMP_dom"/>
</dbReference>
<dbReference type="Pfam" id="PF00383">
    <property type="entry name" value="dCMP_cyt_deam_1"/>
    <property type="match status" value="1"/>
</dbReference>
<keyword evidence="7" id="KW-1185">Reference proteome</keyword>
<keyword evidence="4" id="KW-0862">Zinc</keyword>
<dbReference type="SUPFAM" id="SSF53927">
    <property type="entry name" value="Cytidine deaminase-like"/>
    <property type="match status" value="1"/>
</dbReference>
<reference evidence="7" key="1">
    <citation type="submission" date="2023-07" db="EMBL/GenBank/DDBJ databases">
        <title>30 novel species of actinomycetes from the DSMZ collection.</title>
        <authorList>
            <person name="Nouioui I."/>
        </authorList>
    </citation>
    <scope>NUCLEOTIDE SEQUENCE [LARGE SCALE GENOMIC DNA]</scope>
    <source>
        <strain evidence="7">DSM 44918</strain>
    </source>
</reference>
<evidence type="ECO:0000259" key="5">
    <source>
        <dbReference type="Pfam" id="PF00383"/>
    </source>
</evidence>
<evidence type="ECO:0000256" key="1">
    <source>
        <dbReference type="ARBA" id="ARBA00006576"/>
    </source>
</evidence>
<comment type="similarity">
    <text evidence="1">Belongs to the cytidine and deoxycytidylate deaminase family.</text>
</comment>
<proteinExistence type="inferred from homology"/>
<accession>A0ABU2LRJ7</accession>
<gene>
    <name evidence="6" type="ORF">RNC47_17975</name>
</gene>
<dbReference type="InterPro" id="IPR050202">
    <property type="entry name" value="Cyt/Deoxycyt_deaminase"/>
</dbReference>
<dbReference type="Gene3D" id="3.40.140.10">
    <property type="entry name" value="Cytidine Deaminase, domain 2"/>
    <property type="match status" value="1"/>
</dbReference>
<evidence type="ECO:0000313" key="6">
    <source>
        <dbReference type="EMBL" id="MDT0320226.1"/>
    </source>
</evidence>
<keyword evidence="2" id="KW-0479">Metal-binding</keyword>
<dbReference type="PROSITE" id="PS00903">
    <property type="entry name" value="CYT_DCMP_DEAMINASES_1"/>
    <property type="match status" value="1"/>
</dbReference>
<dbReference type="EMBL" id="JAVREM010000022">
    <property type="protein sequence ID" value="MDT0320226.1"/>
    <property type="molecule type" value="Genomic_DNA"/>
</dbReference>
<dbReference type="CDD" id="cd01283">
    <property type="entry name" value="cytidine_deaminase"/>
    <property type="match status" value="1"/>
</dbReference>
<protein>
    <submittedName>
        <fullName evidence="6">Cytidine deaminase</fullName>
    </submittedName>
</protein>
<evidence type="ECO:0000256" key="2">
    <source>
        <dbReference type="ARBA" id="ARBA00022723"/>
    </source>
</evidence>
<dbReference type="InterPro" id="IPR016192">
    <property type="entry name" value="APOBEC/CMP_deaminase_Zn-bd"/>
</dbReference>
<comment type="caution">
    <text evidence="6">The sequence shown here is derived from an EMBL/GenBank/DDBJ whole genome shotgun (WGS) entry which is preliminary data.</text>
</comment>
<evidence type="ECO:0000256" key="4">
    <source>
        <dbReference type="ARBA" id="ARBA00022833"/>
    </source>
</evidence>
<keyword evidence="3" id="KW-0378">Hydrolase</keyword>
<organism evidence="6 7">
    <name type="scientific">Streptomyces millisiae</name>
    <dbReference type="NCBI Taxonomy" id="3075542"/>
    <lineage>
        <taxon>Bacteria</taxon>
        <taxon>Bacillati</taxon>
        <taxon>Actinomycetota</taxon>
        <taxon>Actinomycetes</taxon>
        <taxon>Kitasatosporales</taxon>
        <taxon>Streptomycetaceae</taxon>
        <taxon>Streptomyces</taxon>
    </lineage>
</organism>
<dbReference type="InterPro" id="IPR016193">
    <property type="entry name" value="Cytidine_deaminase-like"/>
</dbReference>
<dbReference type="RefSeq" id="WP_311599996.1">
    <property type="nucleotide sequence ID" value="NZ_JAVREM010000022.1"/>
</dbReference>
<feature type="domain" description="CMP/dCMP-type deaminase" evidence="5">
    <location>
        <begin position="22"/>
        <end position="108"/>
    </location>
</feature>
<dbReference type="Proteomes" id="UP001183420">
    <property type="component" value="Unassembled WGS sequence"/>
</dbReference>
<evidence type="ECO:0000313" key="7">
    <source>
        <dbReference type="Proteomes" id="UP001183420"/>
    </source>
</evidence>
<dbReference type="PANTHER" id="PTHR11644">
    <property type="entry name" value="CYTIDINE DEAMINASE"/>
    <property type="match status" value="1"/>
</dbReference>
<sequence>MTTTTVTNDELIAAAEAVLHPHRAGDRLFGNVATVLVTEAGNRYSGVCIDTPCGLGFCAEHAAIAAMVTAREYRIAKIVAVWRREEDGALHVLPPCGRCREFIRQVDQANIDTEVVLGRDRSATLAELLPAHEWPRPLD</sequence>